<dbReference type="Proteomes" id="UP001188597">
    <property type="component" value="Unassembled WGS sequence"/>
</dbReference>
<evidence type="ECO:0000256" key="2">
    <source>
        <dbReference type="SAM" id="MobiDB-lite"/>
    </source>
</evidence>
<protein>
    <submittedName>
        <fullName evidence="3">Uncharacterized protein</fullName>
    </submittedName>
</protein>
<name>A0AA88WYD4_9ASTE</name>
<proteinExistence type="inferred from homology"/>
<dbReference type="GO" id="GO:0015297">
    <property type="term" value="F:antiporter activity"/>
    <property type="evidence" value="ECO:0007669"/>
    <property type="project" value="InterPro"/>
</dbReference>
<comment type="caution">
    <text evidence="3">The sequence shown here is derived from an EMBL/GenBank/DDBJ whole genome shotgun (WGS) entry which is preliminary data.</text>
</comment>
<evidence type="ECO:0000256" key="1">
    <source>
        <dbReference type="ARBA" id="ARBA00010199"/>
    </source>
</evidence>
<feature type="compositionally biased region" description="Polar residues" evidence="2">
    <location>
        <begin position="43"/>
        <end position="63"/>
    </location>
</feature>
<dbReference type="Pfam" id="PF01554">
    <property type="entry name" value="MatE"/>
    <property type="match status" value="1"/>
</dbReference>
<gene>
    <name evidence="3" type="ORF">RJ639_030972</name>
</gene>
<reference evidence="3" key="1">
    <citation type="submission" date="2022-12" db="EMBL/GenBank/DDBJ databases">
        <title>Draft genome assemblies for two species of Escallonia (Escalloniales).</title>
        <authorList>
            <person name="Chanderbali A."/>
            <person name="Dervinis C."/>
            <person name="Anghel I."/>
            <person name="Soltis D."/>
            <person name="Soltis P."/>
            <person name="Zapata F."/>
        </authorList>
    </citation>
    <scope>NUCLEOTIDE SEQUENCE</scope>
    <source>
        <strain evidence="3">UCBG64.0493</strain>
        <tissue evidence="3">Leaf</tissue>
    </source>
</reference>
<dbReference type="InterPro" id="IPR002528">
    <property type="entry name" value="MATE_fam"/>
</dbReference>
<dbReference type="EMBL" id="JAVXUP010000145">
    <property type="protein sequence ID" value="KAK3036531.1"/>
    <property type="molecule type" value="Genomic_DNA"/>
</dbReference>
<accession>A0AA88WYD4</accession>
<feature type="region of interest" description="Disordered" evidence="2">
    <location>
        <begin position="1"/>
        <end position="63"/>
    </location>
</feature>
<feature type="compositionally biased region" description="Basic residues" evidence="2">
    <location>
        <begin position="27"/>
        <end position="39"/>
    </location>
</feature>
<comment type="similarity">
    <text evidence="1">Belongs to the multi antimicrobial extrusion (MATE) (TC 2.A.66.1) family.</text>
</comment>
<evidence type="ECO:0000313" key="4">
    <source>
        <dbReference type="Proteomes" id="UP001188597"/>
    </source>
</evidence>
<feature type="compositionally biased region" description="Basic and acidic residues" evidence="2">
    <location>
        <begin position="1"/>
        <end position="15"/>
    </location>
</feature>
<dbReference type="AlphaFoldDB" id="A0AA88WYD4"/>
<organism evidence="3 4">
    <name type="scientific">Escallonia herrerae</name>
    <dbReference type="NCBI Taxonomy" id="1293975"/>
    <lineage>
        <taxon>Eukaryota</taxon>
        <taxon>Viridiplantae</taxon>
        <taxon>Streptophyta</taxon>
        <taxon>Embryophyta</taxon>
        <taxon>Tracheophyta</taxon>
        <taxon>Spermatophyta</taxon>
        <taxon>Magnoliopsida</taxon>
        <taxon>eudicotyledons</taxon>
        <taxon>Gunneridae</taxon>
        <taxon>Pentapetalae</taxon>
        <taxon>asterids</taxon>
        <taxon>campanulids</taxon>
        <taxon>Escalloniales</taxon>
        <taxon>Escalloniaceae</taxon>
        <taxon>Escallonia</taxon>
    </lineage>
</organism>
<sequence>MCIQEEERLKFEQPDGAHVAITGPSKGKGKGKGKGKKFGKGSVQGNKSASVSKTDKASSLGTKGSFGPSYTGSELSTNHGILFSSHTRITNQLGAGNPEAARVAVWAVMLPAMVEVIIASTTLLCCRSVLGYAFDDEKEVVDYVKEITPPICLLLIMDSLQAVLSGYHLTSSSCSISFKD</sequence>
<dbReference type="PANTHER" id="PTHR11206">
    <property type="entry name" value="MULTIDRUG RESISTANCE PROTEIN"/>
    <property type="match status" value="1"/>
</dbReference>
<dbReference type="GO" id="GO:0016020">
    <property type="term" value="C:membrane"/>
    <property type="evidence" value="ECO:0007669"/>
    <property type="project" value="InterPro"/>
</dbReference>
<evidence type="ECO:0000313" key="3">
    <source>
        <dbReference type="EMBL" id="KAK3036531.1"/>
    </source>
</evidence>
<dbReference type="GO" id="GO:0042910">
    <property type="term" value="F:xenobiotic transmembrane transporter activity"/>
    <property type="evidence" value="ECO:0007669"/>
    <property type="project" value="InterPro"/>
</dbReference>
<keyword evidence="4" id="KW-1185">Reference proteome</keyword>